<sequence length="167" mass="18972">MTYLIDANVLIEAKNKYYHMDFCPAFWDWLLRCSAGGQIYSIKNVYDELINGNDELKDWALKNRPLFLPVSEVQTQQNLASIVQYVAQQQAQVPMSVGAMDEFLRGADAWLIAKAMTMGSTIVTHERLDVRCKKKFLIPNICAQFNVPYINTFDLLLALNASFILAA</sequence>
<dbReference type="SUPFAM" id="SSF88723">
    <property type="entry name" value="PIN domain-like"/>
    <property type="match status" value="1"/>
</dbReference>
<accession>A0ABX6GH19</accession>
<keyword evidence="2" id="KW-1185">Reference proteome</keyword>
<dbReference type="Proteomes" id="UP000430368">
    <property type="component" value="Chromosome"/>
</dbReference>
<dbReference type="InterPro" id="IPR016541">
    <property type="entry name" value="UCP008505"/>
</dbReference>
<proteinExistence type="predicted"/>
<dbReference type="Gene3D" id="3.40.50.1010">
    <property type="entry name" value="5'-nuclease"/>
    <property type="match status" value="1"/>
</dbReference>
<reference evidence="1 2" key="1">
    <citation type="submission" date="2019-07" db="EMBL/GenBank/DDBJ databases">
        <title>Serratia dokdonensis sp. nov., an elicitor of systemic resistance in Nicotiana Tabacum.</title>
        <authorList>
            <person name="Son J.-S."/>
            <person name="Hwang Y.-J."/>
            <person name="Lee S.-Y."/>
            <person name="Ghim S.-Y."/>
        </authorList>
    </citation>
    <scope>NUCLEOTIDE SEQUENCE [LARGE SCALE GENOMIC DNA]</scope>
    <source>
        <strain evidence="1 2">KUDC3025</strain>
    </source>
</reference>
<protein>
    <submittedName>
        <fullName evidence="1">DUF4411 family protein</fullName>
    </submittedName>
</protein>
<organism evidence="1 2">
    <name type="scientific">Serratia rhizosphaerae</name>
    <dbReference type="NCBI Taxonomy" id="2597702"/>
    <lineage>
        <taxon>Bacteria</taxon>
        <taxon>Pseudomonadati</taxon>
        <taxon>Pseudomonadota</taxon>
        <taxon>Gammaproteobacteria</taxon>
        <taxon>Enterobacterales</taxon>
        <taxon>Yersiniaceae</taxon>
        <taxon>Serratia</taxon>
    </lineage>
</organism>
<evidence type="ECO:0000313" key="2">
    <source>
        <dbReference type="Proteomes" id="UP000430368"/>
    </source>
</evidence>
<evidence type="ECO:0000313" key="1">
    <source>
        <dbReference type="EMBL" id="QHA85558.1"/>
    </source>
</evidence>
<dbReference type="InterPro" id="IPR029060">
    <property type="entry name" value="PIN-like_dom_sf"/>
</dbReference>
<name>A0ABX6GH19_9GAMM</name>
<dbReference type="RefSeq" id="WP_160026959.1">
    <property type="nucleotide sequence ID" value="NZ_CP041764.1"/>
</dbReference>
<dbReference type="EMBL" id="CP041764">
    <property type="protein sequence ID" value="QHA85558.1"/>
    <property type="molecule type" value="Genomic_DNA"/>
</dbReference>
<gene>
    <name evidence="1" type="ORF">FO014_00400</name>
</gene>
<dbReference type="Pfam" id="PF14367">
    <property type="entry name" value="DUF4411"/>
    <property type="match status" value="1"/>
</dbReference>